<gene>
    <name evidence="2" type="ORF">SAMN06296058_2244</name>
</gene>
<keyword evidence="3" id="KW-1185">Reference proteome</keyword>
<keyword evidence="1" id="KW-1133">Transmembrane helix</keyword>
<dbReference type="STRING" id="428993.SAMN06296058_2244"/>
<accession>A0A1T5LBH6</accession>
<organism evidence="2 3">
    <name type="scientific">Pseudoxanthomonas indica</name>
    <dbReference type="NCBI Taxonomy" id="428993"/>
    <lineage>
        <taxon>Bacteria</taxon>
        <taxon>Pseudomonadati</taxon>
        <taxon>Pseudomonadota</taxon>
        <taxon>Gammaproteobacteria</taxon>
        <taxon>Lysobacterales</taxon>
        <taxon>Lysobacteraceae</taxon>
        <taxon>Pseudoxanthomonas</taxon>
    </lineage>
</organism>
<keyword evidence="1" id="KW-0812">Transmembrane</keyword>
<dbReference type="EMBL" id="FUZV01000002">
    <property type="protein sequence ID" value="SKC73303.1"/>
    <property type="molecule type" value="Genomic_DNA"/>
</dbReference>
<dbReference type="OrthoDB" id="6197657at2"/>
<name>A0A1T5LBH6_9GAMM</name>
<feature type="transmembrane region" description="Helical" evidence="1">
    <location>
        <begin position="62"/>
        <end position="85"/>
    </location>
</feature>
<dbReference type="RefSeq" id="WP_079724622.1">
    <property type="nucleotide sequence ID" value="NZ_BMCL01000001.1"/>
</dbReference>
<dbReference type="AlphaFoldDB" id="A0A1T5LBH6"/>
<sequence>MTDFSEPRFDHPPRPLAQRIGAVLWPSFFAAGVATMVFFAFIDPLQLRDATFPNWAMTRELGYTLGFFMFWLATCSSSLFTWILLRPSSRFNRALPPD</sequence>
<dbReference type="Proteomes" id="UP000190341">
    <property type="component" value="Unassembled WGS sequence"/>
</dbReference>
<keyword evidence="1" id="KW-0472">Membrane</keyword>
<proteinExistence type="predicted"/>
<feature type="transmembrane region" description="Helical" evidence="1">
    <location>
        <begin position="20"/>
        <end position="42"/>
    </location>
</feature>
<evidence type="ECO:0000313" key="2">
    <source>
        <dbReference type="EMBL" id="SKC73303.1"/>
    </source>
</evidence>
<evidence type="ECO:0000256" key="1">
    <source>
        <dbReference type="SAM" id="Phobius"/>
    </source>
</evidence>
<reference evidence="2 3" key="1">
    <citation type="submission" date="2017-02" db="EMBL/GenBank/DDBJ databases">
        <authorList>
            <person name="Peterson S.W."/>
        </authorList>
    </citation>
    <scope>NUCLEOTIDE SEQUENCE [LARGE SCALE GENOMIC DNA]</scope>
    <source>
        <strain evidence="2 3">P15</strain>
    </source>
</reference>
<protein>
    <submittedName>
        <fullName evidence="2">Uncharacterized protein</fullName>
    </submittedName>
</protein>
<evidence type="ECO:0000313" key="3">
    <source>
        <dbReference type="Proteomes" id="UP000190341"/>
    </source>
</evidence>